<comment type="caution">
    <text evidence="1">The sequence shown here is derived from an EMBL/GenBank/DDBJ whole genome shotgun (WGS) entry which is preliminary data.</text>
</comment>
<proteinExistence type="predicted"/>
<evidence type="ECO:0000313" key="1">
    <source>
        <dbReference type="EMBL" id="KAI4582639.1"/>
    </source>
</evidence>
<reference evidence="1" key="1">
    <citation type="submission" date="2022-03" db="EMBL/GenBank/DDBJ databases">
        <title>Genomic analyses of argali, domestic sheep and their hybrids provide insights into chromosomal evolution, heterosis and genetic basis of agronomic traits.</title>
        <authorList>
            <person name="Li M."/>
        </authorList>
    </citation>
    <scope>NUCLEOTIDE SEQUENCE</scope>
    <source>
        <strain evidence="1">F1 hybrid</strain>
    </source>
</reference>
<dbReference type="Proteomes" id="UP001057279">
    <property type="component" value="Linkage Group LG08"/>
</dbReference>
<sequence length="230" mass="24844">MTGPWSSGRDLRRRGEKPQEKRPGLLSAPEPLGPPLQRLIQAGPQYALWGLETLVGAFKGGGSLGTELRGLQKSSVCGRGWREEEVSRHLSLEGWIRVAFRAGRACAGSRSFLGPGRVSIGTGTAPEMKDSVRRPLLSSPLRWSHPDPRPLPNRDGDLPRNSPHPDEPPPPPESYEYRTEAESVMPSTTSELEPLCSLSSVKPFFASPPAGLVGVPPDESFYSLSSSGPC</sequence>
<accession>A0ACB9UZ49</accession>
<protein>
    <submittedName>
        <fullName evidence="1">Uncharacterized protein</fullName>
    </submittedName>
</protein>
<gene>
    <name evidence="1" type="ORF">MJG53_009190</name>
</gene>
<organism evidence="1 2">
    <name type="scientific">Ovis ammon polii x Ovis aries</name>
    <dbReference type="NCBI Taxonomy" id="2918886"/>
    <lineage>
        <taxon>Eukaryota</taxon>
        <taxon>Metazoa</taxon>
        <taxon>Chordata</taxon>
        <taxon>Craniata</taxon>
        <taxon>Vertebrata</taxon>
        <taxon>Euteleostomi</taxon>
        <taxon>Mammalia</taxon>
        <taxon>Eutheria</taxon>
        <taxon>Laurasiatheria</taxon>
        <taxon>Artiodactyla</taxon>
        <taxon>Ruminantia</taxon>
        <taxon>Pecora</taxon>
        <taxon>Bovidae</taxon>
        <taxon>Caprinae</taxon>
        <taxon>Ovis</taxon>
    </lineage>
</organism>
<keyword evidence="2" id="KW-1185">Reference proteome</keyword>
<dbReference type="EMBL" id="CM043033">
    <property type="protein sequence ID" value="KAI4582639.1"/>
    <property type="molecule type" value="Genomic_DNA"/>
</dbReference>
<name>A0ACB9UZ49_9CETA</name>
<evidence type="ECO:0000313" key="2">
    <source>
        <dbReference type="Proteomes" id="UP001057279"/>
    </source>
</evidence>